<keyword evidence="3" id="KW-1185">Reference proteome</keyword>
<organism evidence="2 3">
    <name type="scientific">Aspergillus cavernicola</name>
    <dbReference type="NCBI Taxonomy" id="176166"/>
    <lineage>
        <taxon>Eukaryota</taxon>
        <taxon>Fungi</taxon>
        <taxon>Dikarya</taxon>
        <taxon>Ascomycota</taxon>
        <taxon>Pezizomycotina</taxon>
        <taxon>Eurotiomycetes</taxon>
        <taxon>Eurotiomycetidae</taxon>
        <taxon>Eurotiales</taxon>
        <taxon>Aspergillaceae</taxon>
        <taxon>Aspergillus</taxon>
        <taxon>Aspergillus subgen. Nidulantes</taxon>
    </lineage>
</organism>
<dbReference type="SUPFAM" id="SSF53335">
    <property type="entry name" value="S-adenosyl-L-methionine-dependent methyltransferases"/>
    <property type="match status" value="1"/>
</dbReference>
<dbReference type="InterPro" id="IPR029063">
    <property type="entry name" value="SAM-dependent_MTases_sf"/>
</dbReference>
<name>A0ABR4IIR6_9EURO</name>
<dbReference type="PANTHER" id="PTHR43464:SF52">
    <property type="entry name" value="PUTATIVE-RELATED"/>
    <property type="match status" value="1"/>
</dbReference>
<dbReference type="Proteomes" id="UP001610335">
    <property type="component" value="Unassembled WGS sequence"/>
</dbReference>
<reference evidence="2 3" key="1">
    <citation type="submission" date="2024-07" db="EMBL/GenBank/DDBJ databases">
        <title>Section-level genome sequencing and comparative genomics of Aspergillus sections Usti and Cavernicolus.</title>
        <authorList>
            <consortium name="Lawrence Berkeley National Laboratory"/>
            <person name="Nybo J.L."/>
            <person name="Vesth T.C."/>
            <person name="Theobald S."/>
            <person name="Frisvad J.C."/>
            <person name="Larsen T.O."/>
            <person name="Kjaerboelling I."/>
            <person name="Rothschild-Mancinelli K."/>
            <person name="Lyhne E.K."/>
            <person name="Kogle M.E."/>
            <person name="Barry K."/>
            <person name="Clum A."/>
            <person name="Na H."/>
            <person name="Ledsgaard L."/>
            <person name="Lin J."/>
            <person name="Lipzen A."/>
            <person name="Kuo A."/>
            <person name="Riley R."/>
            <person name="Mondo S."/>
            <person name="LaButti K."/>
            <person name="Haridas S."/>
            <person name="Pangalinan J."/>
            <person name="Salamov A.A."/>
            <person name="Simmons B.A."/>
            <person name="Magnuson J.K."/>
            <person name="Chen J."/>
            <person name="Drula E."/>
            <person name="Henrissat B."/>
            <person name="Wiebenga A."/>
            <person name="Lubbers R.J."/>
            <person name="Gomes A.C."/>
            <person name="Makela M.R."/>
            <person name="Stajich J."/>
            <person name="Grigoriev I.V."/>
            <person name="Mortensen U.H."/>
            <person name="De vries R.P."/>
            <person name="Baker S.E."/>
            <person name="Andersen M.R."/>
        </authorList>
    </citation>
    <scope>NUCLEOTIDE SEQUENCE [LARGE SCALE GENOMIC DNA]</scope>
    <source>
        <strain evidence="2 3">CBS 600.67</strain>
    </source>
</reference>
<evidence type="ECO:0000259" key="1">
    <source>
        <dbReference type="Pfam" id="PF08241"/>
    </source>
</evidence>
<accession>A0ABR4IIR6</accession>
<dbReference type="EMBL" id="JBFXLS010000024">
    <property type="protein sequence ID" value="KAL2827636.1"/>
    <property type="molecule type" value="Genomic_DNA"/>
</dbReference>
<comment type="caution">
    <text evidence="2">The sequence shown here is derived from an EMBL/GenBank/DDBJ whole genome shotgun (WGS) entry which is preliminary data.</text>
</comment>
<keyword evidence="2" id="KW-0808">Transferase</keyword>
<dbReference type="CDD" id="cd02440">
    <property type="entry name" value="AdoMet_MTases"/>
    <property type="match status" value="1"/>
</dbReference>
<evidence type="ECO:0000313" key="2">
    <source>
        <dbReference type="EMBL" id="KAL2827636.1"/>
    </source>
</evidence>
<proteinExistence type="predicted"/>
<sequence length="296" mass="31897">MAQTIQKSLAHGKGTTSDGHQIEYVDTVEAYNKWAEVYDTDGNFLQALDTIEMRDLLPRFLARVQSQSQTESADNTLAPLNLVDLGCGTGRNTLQLAKCAPSEARIIGLDASPGMLEVATTTLQEQRARARASLPSPSAGRATLLGVYDLLSASSSSQPLPAPLQMQLASGIISTLVLEHIPVDMFFEGAARLIKPGGYFLVTNMHAEMGGISQAGFVDVKTGTKIRPTSYAHEVEDVVDAAERVGFEVVGLGDGEGERVRERRVDAAMVEGLGERGRKWVGVLVWFGVCFRMRSG</sequence>
<dbReference type="GO" id="GO:0032259">
    <property type="term" value="P:methylation"/>
    <property type="evidence" value="ECO:0007669"/>
    <property type="project" value="UniProtKB-KW"/>
</dbReference>
<protein>
    <submittedName>
        <fullName evidence="2">S-adenosyl-L-methionine-dependent methyltransferase</fullName>
    </submittedName>
</protein>
<dbReference type="PANTHER" id="PTHR43464">
    <property type="entry name" value="METHYLTRANSFERASE"/>
    <property type="match status" value="1"/>
</dbReference>
<keyword evidence="2" id="KW-0489">Methyltransferase</keyword>
<dbReference type="GO" id="GO:0008168">
    <property type="term" value="F:methyltransferase activity"/>
    <property type="evidence" value="ECO:0007669"/>
    <property type="project" value="UniProtKB-KW"/>
</dbReference>
<gene>
    <name evidence="2" type="ORF">BDW59DRAFT_179105</name>
</gene>
<dbReference type="Pfam" id="PF08241">
    <property type="entry name" value="Methyltransf_11"/>
    <property type="match status" value="1"/>
</dbReference>
<evidence type="ECO:0000313" key="3">
    <source>
        <dbReference type="Proteomes" id="UP001610335"/>
    </source>
</evidence>
<dbReference type="InterPro" id="IPR013216">
    <property type="entry name" value="Methyltransf_11"/>
</dbReference>
<dbReference type="Gene3D" id="3.40.50.150">
    <property type="entry name" value="Vaccinia Virus protein VP39"/>
    <property type="match status" value="1"/>
</dbReference>
<feature type="domain" description="Methyltransferase type 11" evidence="1">
    <location>
        <begin position="83"/>
        <end position="202"/>
    </location>
</feature>